<keyword evidence="2" id="KW-0732">Signal</keyword>
<feature type="region of interest" description="Disordered" evidence="1">
    <location>
        <begin position="22"/>
        <end position="64"/>
    </location>
</feature>
<evidence type="ECO:0000256" key="1">
    <source>
        <dbReference type="SAM" id="MobiDB-lite"/>
    </source>
</evidence>
<feature type="compositionally biased region" description="Low complexity" evidence="1">
    <location>
        <begin position="42"/>
        <end position="54"/>
    </location>
</feature>
<feature type="compositionally biased region" description="Low complexity" evidence="1">
    <location>
        <begin position="22"/>
        <end position="32"/>
    </location>
</feature>
<dbReference type="EMBL" id="JBHUMB010000008">
    <property type="protein sequence ID" value="MFD2743629.1"/>
    <property type="molecule type" value="Genomic_DNA"/>
</dbReference>
<reference evidence="4" key="1">
    <citation type="journal article" date="2019" name="Int. J. Syst. Evol. Microbiol.">
        <title>The Global Catalogue of Microorganisms (GCM) 10K type strain sequencing project: providing services to taxonomists for standard genome sequencing and annotation.</title>
        <authorList>
            <consortium name="The Broad Institute Genomics Platform"/>
            <consortium name="The Broad Institute Genome Sequencing Center for Infectious Disease"/>
            <person name="Wu L."/>
            <person name="Ma J."/>
        </authorList>
    </citation>
    <scope>NUCLEOTIDE SEQUENCE [LARGE SCALE GENOMIC DNA]</scope>
    <source>
        <strain evidence="4">KCTC 42247</strain>
    </source>
</reference>
<evidence type="ECO:0008006" key="5">
    <source>
        <dbReference type="Google" id="ProtNLM"/>
    </source>
</evidence>
<name>A0ABW5UCK3_9SPHI</name>
<evidence type="ECO:0000313" key="3">
    <source>
        <dbReference type="EMBL" id="MFD2743629.1"/>
    </source>
</evidence>
<evidence type="ECO:0000313" key="4">
    <source>
        <dbReference type="Proteomes" id="UP001597418"/>
    </source>
</evidence>
<dbReference type="RefSeq" id="WP_156472566.1">
    <property type="nucleotide sequence ID" value="NZ_JBHUMB010000008.1"/>
</dbReference>
<dbReference type="Proteomes" id="UP001597418">
    <property type="component" value="Unassembled WGS sequence"/>
</dbReference>
<keyword evidence="4" id="KW-1185">Reference proteome</keyword>
<sequence length="64" mass="7214">MKNSFYLIVMSLIVAFATSCNNTEDQQQQENEPFGQNPTPPDSLQLDSLTSDSVDYNEPESPRM</sequence>
<proteinExistence type="predicted"/>
<organism evidence="3 4">
    <name type="scientific">Sphingobacterium populi</name>
    <dbReference type="NCBI Taxonomy" id="1812824"/>
    <lineage>
        <taxon>Bacteria</taxon>
        <taxon>Pseudomonadati</taxon>
        <taxon>Bacteroidota</taxon>
        <taxon>Sphingobacteriia</taxon>
        <taxon>Sphingobacteriales</taxon>
        <taxon>Sphingobacteriaceae</taxon>
        <taxon>Sphingobacterium</taxon>
    </lineage>
</organism>
<dbReference type="PROSITE" id="PS51257">
    <property type="entry name" value="PROKAR_LIPOPROTEIN"/>
    <property type="match status" value="1"/>
</dbReference>
<comment type="caution">
    <text evidence="3">The sequence shown here is derived from an EMBL/GenBank/DDBJ whole genome shotgun (WGS) entry which is preliminary data.</text>
</comment>
<evidence type="ECO:0000256" key="2">
    <source>
        <dbReference type="SAM" id="SignalP"/>
    </source>
</evidence>
<feature type="signal peptide" evidence="2">
    <location>
        <begin position="1"/>
        <end position="22"/>
    </location>
</feature>
<accession>A0ABW5UCK3</accession>
<protein>
    <recommendedName>
        <fullName evidence="5">Cytochrome C</fullName>
    </recommendedName>
</protein>
<feature type="chain" id="PRO_5047070165" description="Cytochrome C" evidence="2">
    <location>
        <begin position="23"/>
        <end position="64"/>
    </location>
</feature>
<gene>
    <name evidence="3" type="ORF">ACFSQ6_09475</name>
</gene>